<dbReference type="InterPro" id="IPR036465">
    <property type="entry name" value="vWFA_dom_sf"/>
</dbReference>
<evidence type="ECO:0000313" key="3">
    <source>
        <dbReference type="EMBL" id="MQT45924.1"/>
    </source>
</evidence>
<accession>A0A6A7YE42</accession>
<evidence type="ECO:0000256" key="1">
    <source>
        <dbReference type="SAM" id="Phobius"/>
    </source>
</evidence>
<sequence>MQRITRDEHASPTEPGALEAKIALILKHFPPSVASVYAIPRIGSGQVLEWWSELGGQPTRFHDLSEAQQAALLARYHQRQASLGLLADELVARGEAEQAASLRGLIGPPDLNNLYSINGDPVVVRWGLKPPAPAAVTPPAAGPRPVVVRRLWRGWPWLFLGLLLLGLLLWALWHWRLPPMNLWSNSSSYACRAKAPSHQELPPEFVVILDTSGSMNLNINATKADEDWYFGTRPTPDDDDPRTVKIFSPNTRLDVAKASLSRMINNLHPDIDTRLMTFAGCFQQPDHGVFTAAQRPQLIAGIQGLHANEGTPLAASLKKAARKVDGRDRDAVIVMFVDGDDGCDQNVCKVAQDIAIEQPRLHVNVVNIGDSSLSNCIAENTGGSIYSSRNASDLADALQAATQAVSECE</sequence>
<dbReference type="Proteomes" id="UP000489190">
    <property type="component" value="Unassembled WGS sequence"/>
</dbReference>
<dbReference type="Proteomes" id="UP000441404">
    <property type="component" value="Unassembled WGS sequence"/>
</dbReference>
<comment type="caution">
    <text evidence="5">The sequence shown here is derived from an EMBL/GenBank/DDBJ whole genome shotgun (WGS) entry which is preliminary data.</text>
</comment>
<dbReference type="EMBL" id="WIVV01000042">
    <property type="protein sequence ID" value="MQU43054.1"/>
    <property type="molecule type" value="Genomic_DNA"/>
</dbReference>
<gene>
    <name evidence="5" type="ORF">GHO28_11155</name>
    <name evidence="4" type="ORF">GHO39_07355</name>
    <name evidence="3" type="ORF">GHO40_04125</name>
</gene>
<evidence type="ECO:0000313" key="5">
    <source>
        <dbReference type="EMBL" id="MQU43054.1"/>
    </source>
</evidence>
<dbReference type="EMBL" id="WIWJ01000005">
    <property type="protein sequence ID" value="MQT45924.1"/>
    <property type="molecule type" value="Genomic_DNA"/>
</dbReference>
<reference evidence="6 7" key="1">
    <citation type="submission" date="2019-10" db="EMBL/GenBank/DDBJ databases">
        <title>Evaluation of single-gene subtyping targets for Pseudomonas.</title>
        <authorList>
            <person name="Reichler S.J."/>
            <person name="Orsi R.H."/>
            <person name="Wiedmann M."/>
            <person name="Martin N.H."/>
            <person name="Murphy S.I."/>
        </authorList>
    </citation>
    <scope>NUCLEOTIDE SEQUENCE [LARGE SCALE GENOMIC DNA]</scope>
    <source>
        <strain evidence="5 7">FSL R10-1876</strain>
        <strain evidence="4 8">FSL R10-3254</strain>
        <strain evidence="3 6">FSL R10-3257</strain>
    </source>
</reference>
<evidence type="ECO:0000259" key="2">
    <source>
        <dbReference type="SMART" id="SM00327"/>
    </source>
</evidence>
<feature type="transmembrane region" description="Helical" evidence="1">
    <location>
        <begin position="154"/>
        <end position="175"/>
    </location>
</feature>
<evidence type="ECO:0000313" key="6">
    <source>
        <dbReference type="Proteomes" id="UP000441404"/>
    </source>
</evidence>
<name>A0A6A7YE42_9PSED</name>
<keyword evidence="1" id="KW-0812">Transmembrane</keyword>
<dbReference type="InterPro" id="IPR002035">
    <property type="entry name" value="VWF_A"/>
</dbReference>
<dbReference type="EMBL" id="WIWI01000016">
    <property type="protein sequence ID" value="MQT88952.1"/>
    <property type="molecule type" value="Genomic_DNA"/>
</dbReference>
<feature type="domain" description="VWFA" evidence="2">
    <location>
        <begin position="202"/>
        <end position="403"/>
    </location>
</feature>
<dbReference type="SMART" id="SM00327">
    <property type="entry name" value="VWA"/>
    <property type="match status" value="1"/>
</dbReference>
<proteinExistence type="predicted"/>
<dbReference type="AlphaFoldDB" id="A0A6A7YE42"/>
<evidence type="ECO:0000313" key="4">
    <source>
        <dbReference type="EMBL" id="MQT88952.1"/>
    </source>
</evidence>
<organism evidence="5 7">
    <name type="scientific">Pseudomonas helleri</name>
    <dbReference type="NCBI Taxonomy" id="1608996"/>
    <lineage>
        <taxon>Bacteria</taxon>
        <taxon>Pseudomonadati</taxon>
        <taxon>Pseudomonadota</taxon>
        <taxon>Gammaproteobacteria</taxon>
        <taxon>Pseudomonadales</taxon>
        <taxon>Pseudomonadaceae</taxon>
        <taxon>Pseudomonas</taxon>
    </lineage>
</organism>
<dbReference type="RefSeq" id="WP_153327539.1">
    <property type="nucleotide sequence ID" value="NZ_CP181271.1"/>
</dbReference>
<dbReference type="Gene3D" id="3.40.50.410">
    <property type="entry name" value="von Willebrand factor, type A domain"/>
    <property type="match status" value="1"/>
</dbReference>
<keyword evidence="1" id="KW-1133">Transmembrane helix</keyword>
<dbReference type="Proteomes" id="UP000466863">
    <property type="component" value="Unassembled WGS sequence"/>
</dbReference>
<protein>
    <submittedName>
        <fullName evidence="5">VWA domain-containing protein</fullName>
    </submittedName>
</protein>
<evidence type="ECO:0000313" key="8">
    <source>
        <dbReference type="Proteomes" id="UP000489190"/>
    </source>
</evidence>
<keyword evidence="1" id="KW-0472">Membrane</keyword>
<evidence type="ECO:0000313" key="7">
    <source>
        <dbReference type="Proteomes" id="UP000466863"/>
    </source>
</evidence>
<dbReference type="SUPFAM" id="SSF53300">
    <property type="entry name" value="vWA-like"/>
    <property type="match status" value="1"/>
</dbReference>